<evidence type="ECO:0000313" key="3">
    <source>
        <dbReference type="Proteomes" id="UP000008851"/>
    </source>
</evidence>
<gene>
    <name evidence="2" type="ORF">XOC_0631</name>
</gene>
<dbReference type="HOGENOM" id="CLU_3319325_0_0_6"/>
<dbReference type="EMBL" id="CP003057">
    <property type="protein sequence ID" value="AEQ94840.1"/>
    <property type="molecule type" value="Genomic_DNA"/>
</dbReference>
<evidence type="ECO:0000313" key="2">
    <source>
        <dbReference type="EMBL" id="AEQ94840.1"/>
    </source>
</evidence>
<name>G7TBG0_XANOB</name>
<dbReference type="KEGG" id="xor:XOC_0631"/>
<reference evidence="2 3" key="1">
    <citation type="journal article" date="2011" name="J. Bacteriol.">
        <title>Two new complete genome sequences offer insight into host and tissue specificity of plant pathogenic Xanthomonas spp.</title>
        <authorList>
            <person name="Bogdanove A.J."/>
            <person name="Koebnik R."/>
            <person name="Lu H."/>
            <person name="Furutani A."/>
            <person name="Angiuoli S.V."/>
            <person name="Patil P.B."/>
            <person name="Van Sluys M.A."/>
            <person name="Ryan R.P."/>
            <person name="Meyer D.F."/>
            <person name="Han S.W."/>
            <person name="Aparna G."/>
            <person name="Rajaram M."/>
            <person name="Delcher A.L."/>
            <person name="Phillippy A.M."/>
            <person name="Puiu D."/>
            <person name="Schatz M.C."/>
            <person name="Shumway M."/>
            <person name="Sommer D.D."/>
            <person name="Trapnell C."/>
            <person name="Benahmed F."/>
            <person name="Dimitrov G."/>
            <person name="Madupu R."/>
            <person name="Radune D."/>
            <person name="Sullivan S."/>
            <person name="Jha G."/>
            <person name="Ishihara H."/>
            <person name="Lee S.W."/>
            <person name="Pandey A."/>
            <person name="Sharma V."/>
            <person name="Sriariyanun M."/>
            <person name="Szurek B."/>
            <person name="Vera-Cruz C.M."/>
            <person name="Dorman K.S."/>
            <person name="Ronald P.C."/>
            <person name="Verdier V."/>
            <person name="Dow J.M."/>
            <person name="Sonti R.V."/>
            <person name="Tsuge S."/>
            <person name="Brendel V.P."/>
            <person name="Rabinowicz P.D."/>
            <person name="Leach J.E."/>
            <person name="White F.F."/>
            <person name="Salzberg S.L."/>
        </authorList>
    </citation>
    <scope>NUCLEOTIDE SEQUENCE [LARGE SCALE GENOMIC DNA]</scope>
    <source>
        <strain evidence="2 3">BLS256</strain>
    </source>
</reference>
<organism evidence="2 3">
    <name type="scientific">Xanthomonas oryzae pv. oryzicola (strain BLS256)</name>
    <dbReference type="NCBI Taxonomy" id="383407"/>
    <lineage>
        <taxon>Bacteria</taxon>
        <taxon>Pseudomonadati</taxon>
        <taxon>Pseudomonadota</taxon>
        <taxon>Gammaproteobacteria</taxon>
        <taxon>Lysobacterales</taxon>
        <taxon>Lysobacteraceae</taxon>
        <taxon>Xanthomonas</taxon>
    </lineage>
</organism>
<evidence type="ECO:0000256" key="1">
    <source>
        <dbReference type="SAM" id="MobiDB-lite"/>
    </source>
</evidence>
<dbReference type="AlphaFoldDB" id="G7TBG0"/>
<accession>G7TBG0</accession>
<feature type="region of interest" description="Disordered" evidence="1">
    <location>
        <begin position="18"/>
        <end position="39"/>
    </location>
</feature>
<sequence>MSACNVSVQRRGRAGFAELAGKASSSSSNTTDLRHAGFR</sequence>
<protein>
    <submittedName>
        <fullName evidence="2">Uncharacterized protein</fullName>
    </submittedName>
</protein>
<proteinExistence type="predicted"/>
<dbReference type="Proteomes" id="UP000008851">
    <property type="component" value="Chromosome"/>
</dbReference>